<sequence>MSVHQLPEQIGEFAVYFNNLLARVDQAAGWCGVFWQRDPDGMRACLDGREVPPWDVVEALLQDLAADQGARVARIETARARALHAASLSVFDTRPGGRDVLGERLGVMLGEQRYAAERRLELGRLIGTAASPEEADEYRRDLAWAQDDHERATARCGELRARLAELERRAGAMGTPSAGAGAGTGTGAGADGTGSEHVVPVQRRSAGDDDPLTGPLPRPAERAAYPTGAQGPVGRPDDDHPAGRPAERTAERTAPRAPGSPGPADRTAPDGRPDRPGSPRRFPHTPTPASGTADPAPVPSGPAAGAPEHPYGPGPARAYRSGPDGERTSAEPVPGREPSSPGYATGGPYTPQGSGAPGAPGAAPGYDGLPAPDGTGGGRPAPDRGTPGGHPRHTPPGPGTPVIRPPRVPGAPAPGTRTPDPRPPRFPQQAQQGAGGPAAWTPAPGAGPVSGPGPGRGTRSPYPDPAFPGAPGPTADPAPWTGPAPAPGPGDPAPPGGSRPAPRQRPGRRLRGARFAGADDSADPGPAAAPTPPSGTKAPRGARFAGALGRRERTPPPEPAPDGAALRATAEAVDRLVRLRSEGRGGEAHGVLVEAAYGPADRFPLLAAGLHRAGLAADWATLLWEAASLPVERLVAIADVLASAGRVQDAALLLRQGVGRPPSEIGEVITELTAEGRRREVRALVEAYVRVRTPEEIARCAGTDPARLVPLLLAAAEKVSDQRRWDLVHALRVAGIDT</sequence>
<dbReference type="STRING" id="1048205.AB852_19530"/>
<proteinExistence type="predicted"/>
<evidence type="ECO:0000313" key="3">
    <source>
        <dbReference type="EMBL" id="OKH93634.1"/>
    </source>
</evidence>
<feature type="compositionally biased region" description="Basic and acidic residues" evidence="2">
    <location>
        <begin position="235"/>
        <end position="254"/>
    </location>
</feature>
<evidence type="ECO:0000313" key="4">
    <source>
        <dbReference type="Proteomes" id="UP000186455"/>
    </source>
</evidence>
<dbReference type="AlphaFoldDB" id="A0A1Q4V754"/>
<dbReference type="Proteomes" id="UP000186455">
    <property type="component" value="Unassembled WGS sequence"/>
</dbReference>
<name>A0A1Q4V754_9ACTN</name>
<feature type="compositionally biased region" description="Pro residues" evidence="2">
    <location>
        <begin position="462"/>
        <end position="497"/>
    </location>
</feature>
<gene>
    <name evidence="3" type="ORF">AB852_19530</name>
</gene>
<protein>
    <recommendedName>
        <fullName evidence="5">UL36 very large tegument protein</fullName>
    </recommendedName>
</protein>
<feature type="region of interest" description="Disordered" evidence="2">
    <location>
        <begin position="548"/>
        <end position="567"/>
    </location>
</feature>
<dbReference type="EMBL" id="LFBV01000004">
    <property type="protein sequence ID" value="OKH93634.1"/>
    <property type="molecule type" value="Genomic_DNA"/>
</dbReference>
<evidence type="ECO:0008006" key="5">
    <source>
        <dbReference type="Google" id="ProtNLM"/>
    </source>
</evidence>
<feature type="compositionally biased region" description="Low complexity" evidence="2">
    <location>
        <begin position="427"/>
        <end position="447"/>
    </location>
</feature>
<keyword evidence="4" id="KW-1185">Reference proteome</keyword>
<feature type="compositionally biased region" description="Gly residues" evidence="2">
    <location>
        <begin position="180"/>
        <end position="192"/>
    </location>
</feature>
<reference evidence="3 4" key="1">
    <citation type="submission" date="2015-06" db="EMBL/GenBank/DDBJ databases">
        <title>Cloning and characterization of the uncialamcin biosynthetic gene cluster.</title>
        <authorList>
            <person name="Yan X."/>
            <person name="Huang T."/>
            <person name="Ge H."/>
            <person name="Shen B."/>
        </authorList>
    </citation>
    <scope>NUCLEOTIDE SEQUENCE [LARGE SCALE GENOMIC DNA]</scope>
    <source>
        <strain evidence="3 4">DCA2648</strain>
    </source>
</reference>
<feature type="compositionally biased region" description="Low complexity" evidence="2">
    <location>
        <begin position="513"/>
        <end position="526"/>
    </location>
</feature>
<comment type="caution">
    <text evidence="3">The sequence shown here is derived from an EMBL/GenBank/DDBJ whole genome shotgun (WGS) entry which is preliminary data.</text>
</comment>
<evidence type="ECO:0000256" key="2">
    <source>
        <dbReference type="SAM" id="MobiDB-lite"/>
    </source>
</evidence>
<feature type="region of interest" description="Disordered" evidence="2">
    <location>
        <begin position="173"/>
        <end position="542"/>
    </location>
</feature>
<feature type="compositionally biased region" description="Low complexity" evidence="2">
    <location>
        <begin position="353"/>
        <end position="373"/>
    </location>
</feature>
<feature type="compositionally biased region" description="Pro residues" evidence="2">
    <location>
        <begin position="394"/>
        <end position="412"/>
    </location>
</feature>
<dbReference type="RefSeq" id="WP_073790201.1">
    <property type="nucleotide sequence ID" value="NZ_LFBV01000004.1"/>
</dbReference>
<feature type="coiled-coil region" evidence="1">
    <location>
        <begin position="135"/>
        <end position="169"/>
    </location>
</feature>
<keyword evidence="1" id="KW-0175">Coiled coil</keyword>
<evidence type="ECO:0000256" key="1">
    <source>
        <dbReference type="SAM" id="Coils"/>
    </source>
</evidence>
<organism evidence="3 4">
    <name type="scientific">Streptomyces uncialis</name>
    <dbReference type="NCBI Taxonomy" id="1048205"/>
    <lineage>
        <taxon>Bacteria</taxon>
        <taxon>Bacillati</taxon>
        <taxon>Actinomycetota</taxon>
        <taxon>Actinomycetes</taxon>
        <taxon>Kitasatosporales</taxon>
        <taxon>Streptomycetaceae</taxon>
        <taxon>Streptomyces</taxon>
    </lineage>
</organism>
<accession>A0A1Q4V754</accession>
<feature type="compositionally biased region" description="Basic and acidic residues" evidence="2">
    <location>
        <begin position="267"/>
        <end position="277"/>
    </location>
</feature>